<dbReference type="Gene3D" id="3.30.420.10">
    <property type="entry name" value="Ribonuclease H-like superfamily/Ribonuclease H"/>
    <property type="match status" value="1"/>
</dbReference>
<protein>
    <recommendedName>
        <fullName evidence="1">DDE-1 domain-containing protein</fullName>
    </recommendedName>
</protein>
<dbReference type="AlphaFoldDB" id="A0A8K0G400"/>
<comment type="caution">
    <text evidence="2">The sequence shown here is derived from an EMBL/GenBank/DDBJ whole genome shotgun (WGS) entry which is preliminary data.</text>
</comment>
<dbReference type="OrthoDB" id="4327074at2759"/>
<reference evidence="2" key="1">
    <citation type="submission" date="2019-08" db="EMBL/GenBank/DDBJ databases">
        <title>The genome of the North American firefly Photinus pyralis.</title>
        <authorList>
            <consortium name="Photinus pyralis genome working group"/>
            <person name="Fallon T.R."/>
            <person name="Sander Lower S.E."/>
            <person name="Weng J.-K."/>
        </authorList>
    </citation>
    <scope>NUCLEOTIDE SEQUENCE</scope>
    <source>
        <strain evidence="2">TRF0915ILg1</strain>
        <tissue evidence="2">Whole body</tissue>
    </source>
</reference>
<dbReference type="Proteomes" id="UP000801492">
    <property type="component" value="Unassembled WGS sequence"/>
</dbReference>
<dbReference type="InterPro" id="IPR004875">
    <property type="entry name" value="DDE_SF_endonuclease_dom"/>
</dbReference>
<organism evidence="2 3">
    <name type="scientific">Ignelater luminosus</name>
    <name type="common">Cucubano</name>
    <name type="synonym">Pyrophorus luminosus</name>
    <dbReference type="NCBI Taxonomy" id="2038154"/>
    <lineage>
        <taxon>Eukaryota</taxon>
        <taxon>Metazoa</taxon>
        <taxon>Ecdysozoa</taxon>
        <taxon>Arthropoda</taxon>
        <taxon>Hexapoda</taxon>
        <taxon>Insecta</taxon>
        <taxon>Pterygota</taxon>
        <taxon>Neoptera</taxon>
        <taxon>Endopterygota</taxon>
        <taxon>Coleoptera</taxon>
        <taxon>Polyphaga</taxon>
        <taxon>Elateriformia</taxon>
        <taxon>Elateroidea</taxon>
        <taxon>Elateridae</taxon>
        <taxon>Agrypninae</taxon>
        <taxon>Pyrophorini</taxon>
        <taxon>Ignelater</taxon>
    </lineage>
</organism>
<accession>A0A8K0G400</accession>
<gene>
    <name evidence="2" type="ORF">ILUMI_21038</name>
</gene>
<feature type="domain" description="DDE-1" evidence="1">
    <location>
        <begin position="206"/>
        <end position="296"/>
    </location>
</feature>
<sequence length="440" mass="50922">MPRYYKRIKDQEFNPDDMKQAIIDVLDNNMSVRNNAQKKPRDQKQAIQLCRKAHDVGFNNLDFSPNYRQAQVFSSEMKSALEAYLLKCLPMFYGLRPKLVRRLAYDFAIKNSLKVNGRWLQDKTATEDWFCGFMRYHPMLSVRTPEATGLARMTSFNKATVKVFQDKLEQVISRYSFTTKQIFNLDEARIMKGITDTCPLGLVYLSGWMTCANFLKALEHFVKHVRCSQGEKVLLIMDNHESHLPIDAVAFCRANEIVILTLPPRTSNKLQPLDRTVFGPFKSFFNQAADAWMFAHPGQTLSIYDLPLQWLLLWDRAVNPVQMQWDCCILSEEEFIHHLISSSKLSDNEITPPAISGKTEKKTFGKNRLSEHEFRLSTTNRSKDFPKDPAYPEVKIPIKAKKLEHIEMFRKHLEDVEVDDAKQFNEEVFLVACSGDVTDD</sequence>
<dbReference type="GO" id="GO:0005634">
    <property type="term" value="C:nucleus"/>
    <property type="evidence" value="ECO:0007669"/>
    <property type="project" value="TreeGrafter"/>
</dbReference>
<dbReference type="InterPro" id="IPR050863">
    <property type="entry name" value="CenT-Element_Derived"/>
</dbReference>
<keyword evidence="3" id="KW-1185">Reference proteome</keyword>
<dbReference type="PANTHER" id="PTHR19303">
    <property type="entry name" value="TRANSPOSON"/>
    <property type="match status" value="1"/>
</dbReference>
<dbReference type="GO" id="GO:0003677">
    <property type="term" value="F:DNA binding"/>
    <property type="evidence" value="ECO:0007669"/>
    <property type="project" value="TreeGrafter"/>
</dbReference>
<evidence type="ECO:0000313" key="2">
    <source>
        <dbReference type="EMBL" id="KAF2885136.1"/>
    </source>
</evidence>
<dbReference type="EMBL" id="VTPC01090028">
    <property type="protein sequence ID" value="KAF2885136.1"/>
    <property type="molecule type" value="Genomic_DNA"/>
</dbReference>
<evidence type="ECO:0000313" key="3">
    <source>
        <dbReference type="Proteomes" id="UP000801492"/>
    </source>
</evidence>
<name>A0A8K0G400_IGNLU</name>
<proteinExistence type="predicted"/>
<dbReference type="PANTHER" id="PTHR19303:SF74">
    <property type="entry name" value="POGO TRANSPOSABLE ELEMENT WITH KRAB DOMAIN"/>
    <property type="match status" value="1"/>
</dbReference>
<evidence type="ECO:0000259" key="1">
    <source>
        <dbReference type="Pfam" id="PF03184"/>
    </source>
</evidence>
<dbReference type="Pfam" id="PF03184">
    <property type="entry name" value="DDE_1"/>
    <property type="match status" value="1"/>
</dbReference>
<dbReference type="InterPro" id="IPR036397">
    <property type="entry name" value="RNaseH_sf"/>
</dbReference>